<dbReference type="AlphaFoldDB" id="S4P1T0"/>
<reference evidence="1" key="2">
    <citation type="submission" date="2013-05" db="EMBL/GenBank/DDBJ databases">
        <authorList>
            <person name="Carter J.-M."/>
            <person name="Baker S.C."/>
            <person name="Pink R."/>
            <person name="Carter D.R.F."/>
            <person name="Collins A."/>
            <person name="Tomlin J."/>
            <person name="Gibbs M."/>
            <person name="Breuker C.J."/>
        </authorList>
    </citation>
    <scope>NUCLEOTIDE SEQUENCE</scope>
    <source>
        <tissue evidence="1">Ovary</tissue>
    </source>
</reference>
<protein>
    <submittedName>
        <fullName evidence="1">Uncharacterized protein</fullName>
    </submittedName>
</protein>
<sequence>MSHPSALRVPITISQWFDGHGRTILIASHDIFRIIVRFTNSLLTFTTIKTNCQKSETIIQKIRWLRSAAAH</sequence>
<name>S4P1T0_9NEOP</name>
<organism evidence="1">
    <name type="scientific">Pararge aegeria</name>
    <name type="common">speckled wood butterfly</name>
    <dbReference type="NCBI Taxonomy" id="116150"/>
    <lineage>
        <taxon>Eukaryota</taxon>
        <taxon>Metazoa</taxon>
        <taxon>Ecdysozoa</taxon>
        <taxon>Arthropoda</taxon>
        <taxon>Hexapoda</taxon>
        <taxon>Insecta</taxon>
        <taxon>Pterygota</taxon>
        <taxon>Neoptera</taxon>
        <taxon>Endopterygota</taxon>
        <taxon>Lepidoptera</taxon>
        <taxon>Glossata</taxon>
        <taxon>Ditrysia</taxon>
        <taxon>Papilionoidea</taxon>
        <taxon>Nymphalidae</taxon>
        <taxon>Satyrinae</taxon>
        <taxon>Satyrini</taxon>
        <taxon>Parargina</taxon>
        <taxon>Pararge</taxon>
    </lineage>
</organism>
<evidence type="ECO:0000313" key="1">
    <source>
        <dbReference type="EMBL" id="JAA85401.1"/>
    </source>
</evidence>
<dbReference type="EMBL" id="GAIX01007159">
    <property type="protein sequence ID" value="JAA85401.1"/>
    <property type="molecule type" value="Transcribed_RNA"/>
</dbReference>
<reference evidence="1" key="1">
    <citation type="journal article" date="2013" name="BMC Genomics">
        <title>Unscrambling butterfly oogenesis.</title>
        <authorList>
            <person name="Carter J.M."/>
            <person name="Baker S.C."/>
            <person name="Pink R."/>
            <person name="Carter D.R."/>
            <person name="Collins A."/>
            <person name="Tomlin J."/>
            <person name="Gibbs M."/>
            <person name="Breuker C.J."/>
        </authorList>
    </citation>
    <scope>NUCLEOTIDE SEQUENCE</scope>
    <source>
        <tissue evidence="1">Ovary</tissue>
    </source>
</reference>
<accession>S4P1T0</accession>
<proteinExistence type="predicted"/>